<dbReference type="AlphaFoldDB" id="A0A382IIP8"/>
<dbReference type="InterPro" id="IPR011227">
    <property type="entry name" value="UCP029730"/>
</dbReference>
<evidence type="ECO:0000313" key="1">
    <source>
        <dbReference type="EMBL" id="SVB99205.1"/>
    </source>
</evidence>
<organism evidence="1">
    <name type="scientific">marine metagenome</name>
    <dbReference type="NCBI Taxonomy" id="408172"/>
    <lineage>
        <taxon>unclassified sequences</taxon>
        <taxon>metagenomes</taxon>
        <taxon>ecological metagenomes</taxon>
    </lineage>
</organism>
<dbReference type="Pfam" id="PF05013">
    <property type="entry name" value="FGase"/>
    <property type="match status" value="1"/>
</dbReference>
<accession>A0A382IIP8</accession>
<dbReference type="Gene3D" id="3.40.630.40">
    <property type="entry name" value="Zn-dependent exopeptidases"/>
    <property type="match status" value="1"/>
</dbReference>
<dbReference type="SUPFAM" id="SSF53187">
    <property type="entry name" value="Zn-dependent exopeptidases"/>
    <property type="match status" value="1"/>
</dbReference>
<dbReference type="InterPro" id="IPR007709">
    <property type="entry name" value="N-FG_amidohydro"/>
</dbReference>
<evidence type="ECO:0008006" key="2">
    <source>
        <dbReference type="Google" id="ProtNLM"/>
    </source>
</evidence>
<name>A0A382IIP8_9ZZZZ</name>
<dbReference type="EMBL" id="UINC01067495">
    <property type="protein sequence ID" value="SVB99205.1"/>
    <property type="molecule type" value="Genomic_DNA"/>
</dbReference>
<dbReference type="PIRSF" id="PIRSF029730">
    <property type="entry name" value="UCP029730"/>
    <property type="match status" value="1"/>
</dbReference>
<gene>
    <name evidence="1" type="ORF">METZ01_LOCUS252059</name>
</gene>
<sequence>MKAIDKKQHILKTNSSEIRKTLLSLDDVSPYITLNPNSITPVLLVCDHASNRFPKSLGTMGLDYLDRVSHITVDIGSRATTESLARQLNTTAILCQYSRLIVDCNRNISDNSAYLDKSDGVDIPGNQNLNDNEKEIRESEIYWPYHNAIDTQISRLKRQKVSPIIISIHSFTPVFNGNKREWEVGVLWDKDPTTARIFINKLTEAGFLVGDNKPYSGKDPEDFTLDYHAETIGLPHVGIEIRQDLINNDDGVMRISNTLQKVISSLVLTNKSNNIQIKKPLR</sequence>
<protein>
    <recommendedName>
        <fullName evidence="2">N-formylglutamate amidohydrolase</fullName>
    </recommendedName>
</protein>
<reference evidence="1" key="1">
    <citation type="submission" date="2018-05" db="EMBL/GenBank/DDBJ databases">
        <authorList>
            <person name="Lanie J.A."/>
            <person name="Ng W.-L."/>
            <person name="Kazmierczak K.M."/>
            <person name="Andrzejewski T.M."/>
            <person name="Davidsen T.M."/>
            <person name="Wayne K.J."/>
            <person name="Tettelin H."/>
            <person name="Glass J.I."/>
            <person name="Rusch D."/>
            <person name="Podicherti R."/>
            <person name="Tsui H.-C.T."/>
            <person name="Winkler M.E."/>
        </authorList>
    </citation>
    <scope>NUCLEOTIDE SEQUENCE</scope>
</reference>
<proteinExistence type="predicted"/>